<protein>
    <submittedName>
        <fullName evidence="3">Calcineurin-like phosphoesterase</fullName>
    </submittedName>
</protein>
<accession>A0A1M7ZI26</accession>
<feature type="domain" description="Calcineurin-like phosphoesterase" evidence="2">
    <location>
        <begin position="37"/>
        <end position="233"/>
    </location>
</feature>
<feature type="signal peptide" evidence="1">
    <location>
        <begin position="1"/>
        <end position="30"/>
    </location>
</feature>
<evidence type="ECO:0000259" key="2">
    <source>
        <dbReference type="Pfam" id="PF00149"/>
    </source>
</evidence>
<evidence type="ECO:0000313" key="3">
    <source>
        <dbReference type="EMBL" id="SHO64541.1"/>
    </source>
</evidence>
<name>A0A1M7ZI26_9BACT</name>
<dbReference type="RefSeq" id="WP_083586510.1">
    <property type="nucleotide sequence ID" value="NZ_FRXN01000005.1"/>
</dbReference>
<dbReference type="Gene3D" id="3.60.21.10">
    <property type="match status" value="2"/>
</dbReference>
<dbReference type="InterPro" id="IPR029052">
    <property type="entry name" value="Metallo-depent_PP-like"/>
</dbReference>
<dbReference type="EMBL" id="FRXN01000005">
    <property type="protein sequence ID" value="SHO64541.1"/>
    <property type="molecule type" value="Genomic_DNA"/>
</dbReference>
<keyword evidence="4" id="KW-1185">Reference proteome</keyword>
<dbReference type="Proteomes" id="UP000184609">
    <property type="component" value="Unassembled WGS sequence"/>
</dbReference>
<proteinExistence type="predicted"/>
<gene>
    <name evidence="3" type="ORF">SAMN04488108_3520</name>
</gene>
<evidence type="ECO:0000256" key="1">
    <source>
        <dbReference type="SAM" id="SignalP"/>
    </source>
</evidence>
<dbReference type="InterPro" id="IPR004843">
    <property type="entry name" value="Calcineurin-like_PHP"/>
</dbReference>
<keyword evidence="1" id="KW-0732">Signal</keyword>
<dbReference type="Pfam" id="PF00149">
    <property type="entry name" value="Metallophos"/>
    <property type="match status" value="1"/>
</dbReference>
<dbReference type="GO" id="GO:0016787">
    <property type="term" value="F:hydrolase activity"/>
    <property type="evidence" value="ECO:0007669"/>
    <property type="project" value="InterPro"/>
</dbReference>
<dbReference type="AlphaFoldDB" id="A0A1M7ZI26"/>
<organism evidence="3 4">
    <name type="scientific">Algoriphagus zhangzhouensis</name>
    <dbReference type="NCBI Taxonomy" id="1073327"/>
    <lineage>
        <taxon>Bacteria</taxon>
        <taxon>Pseudomonadati</taxon>
        <taxon>Bacteroidota</taxon>
        <taxon>Cytophagia</taxon>
        <taxon>Cytophagales</taxon>
        <taxon>Cyclobacteriaceae</taxon>
        <taxon>Algoriphagus</taxon>
    </lineage>
</organism>
<dbReference type="STRING" id="1073327.SAMN04488108_3520"/>
<evidence type="ECO:0000313" key="4">
    <source>
        <dbReference type="Proteomes" id="UP000184609"/>
    </source>
</evidence>
<sequence>MKSPFKAPSFFFFAACFFLFSLSNISSLCAQQSLKPKVAFVSDIHLQNVYGDFGKDSFQGISMDNGQPNATIRSMRAQINSTRLFNENYFALIQALENLAEQQIKLVVLPGDYTDDGQPMNVRKLAKILDSYSRNYGMRFFITTGNHDPVLPFGGKAGKRDFLNMDGSEVGITGDSLLLGKGYTFLSDSLNYWGYSDIMNTLEPYGFFPHPEDIFWTHPFEEIDYESYSFKKAESNSILESRQFIDEKSGLKLPDASYVVEPVEGLWLLAIDGNVYQQTGSENQSPFDNWKGSSVGFNQASQLKKHQLDWIKKVRTEADKRGRLLISFSHYPLADFNNGSTPDMKELFGENKMQLARVPLPQVSQAYSDAGIQIHFAGHMHQNDTEIFKGENGKKLVNIQVPSLAAFPPAFKTMSWVDADSLLIQTQTLNQVEDFKSFFDLYQREYEFLEKNEPSKLWDSQILSVENYWNFTNAHLEELTKTRFLKEDFPKDLAELLQNSSLMELINQLGLDKQSISKLEGADQAGLVIQDFYRIKNAGDFGKQLVGKDRMELYQNLTLEMPESGENKELIQFFKILKQLSNDLPSSDFWIKISELEVIEF</sequence>
<dbReference type="OrthoDB" id="5695107at2"/>
<dbReference type="SUPFAM" id="SSF56300">
    <property type="entry name" value="Metallo-dependent phosphatases"/>
    <property type="match status" value="1"/>
</dbReference>
<reference evidence="4" key="1">
    <citation type="submission" date="2016-12" db="EMBL/GenBank/DDBJ databases">
        <authorList>
            <person name="Varghese N."/>
            <person name="Submissions S."/>
        </authorList>
    </citation>
    <scope>NUCLEOTIDE SEQUENCE [LARGE SCALE GENOMIC DNA]</scope>
    <source>
        <strain evidence="4">DSM 25035</strain>
    </source>
</reference>
<feature type="chain" id="PRO_5013269340" evidence="1">
    <location>
        <begin position="31"/>
        <end position="601"/>
    </location>
</feature>